<feature type="region of interest" description="Disordered" evidence="2">
    <location>
        <begin position="1"/>
        <end position="84"/>
    </location>
</feature>
<dbReference type="EMBL" id="JAACJO010000018">
    <property type="protein sequence ID" value="KAF5348783.1"/>
    <property type="molecule type" value="Genomic_DNA"/>
</dbReference>
<accession>A0A8H5CWD5</accession>
<evidence type="ECO:0000256" key="2">
    <source>
        <dbReference type="SAM" id="MobiDB-lite"/>
    </source>
</evidence>
<keyword evidence="1" id="KW-0677">Repeat</keyword>
<organism evidence="4 5">
    <name type="scientific">Leucocoprinus leucothites</name>
    <dbReference type="NCBI Taxonomy" id="201217"/>
    <lineage>
        <taxon>Eukaryota</taxon>
        <taxon>Fungi</taxon>
        <taxon>Dikarya</taxon>
        <taxon>Basidiomycota</taxon>
        <taxon>Agaricomycotina</taxon>
        <taxon>Agaricomycetes</taxon>
        <taxon>Agaricomycetidae</taxon>
        <taxon>Agaricales</taxon>
        <taxon>Agaricineae</taxon>
        <taxon>Agaricaceae</taxon>
        <taxon>Leucocoprinus</taxon>
    </lineage>
</organism>
<proteinExistence type="predicted"/>
<feature type="compositionally biased region" description="Basic and acidic residues" evidence="2">
    <location>
        <begin position="9"/>
        <end position="22"/>
    </location>
</feature>
<protein>
    <recommendedName>
        <fullName evidence="3">Nephrocystin 3-like N-terminal domain-containing protein</fullName>
    </recommendedName>
</protein>
<evidence type="ECO:0000313" key="4">
    <source>
        <dbReference type="EMBL" id="KAF5348783.1"/>
    </source>
</evidence>
<sequence>MPRAVKLAHVSEDFHHPYRRAADPNGTAPQQHPAPQRHPAPPASTTTTPALPHVEFPNPPPTPSSSPFPAHGPPPASSPAVLLPAPFSQPQHFHACEMFRNTQGFIMNNPQFSYTSYAGSGLEQLLKYSMPAAFHDSGARYPPPKCHLGTRNDYIELITNWALGMSDRKEPILWMHGPFGIGKSAVAQSCAEALEPLNKLAATLFFSRSNSDCDDPQRVFTSIAYQIATICPSFHEAIDRCMLKDPALATKSLSKQFDGLLVQPLGQVDIAGSGLNGRVVIIDGLDECRGTEGQREIIKTIAASVEKCTTPFRWFITSRPEDSIIRTMNSPAVSLVLVSNFLYPMIREDHSLPESWPSEEALALLVERGAGLWIYVWTMVRFIKDQNSLGPKDQLRIVLEFAKEVSAKVGSDNPLVEMDFFYTLIIHQIPLKVRPTIQKILLAHSTLVNRPSVIATALCLSEDQFRHACASIQSVMKLQGSGPESMRMKFYHVSFLDFINDPQRSKDLCIYGAFLIGCRQELLMWLHKVCSCSTDSKHIVFPSSTILLEGTLGANYYVYVLVWFWKLCEASKCQFDSQTAWSLAELPFRKMLRLLPNHGVQAITGDRVRDNLTAELCDKIIRKGKCPISGCTSTKDVWILGHGENETVLMSSYSIYCFVLDNNQDPPYGQCVCGAWIQKRVLIRKSLSHNKEGFT</sequence>
<dbReference type="OrthoDB" id="3038309at2759"/>
<name>A0A8H5CWD5_9AGAR</name>
<dbReference type="Proteomes" id="UP000559027">
    <property type="component" value="Unassembled WGS sequence"/>
</dbReference>
<evidence type="ECO:0000313" key="5">
    <source>
        <dbReference type="Proteomes" id="UP000559027"/>
    </source>
</evidence>
<comment type="caution">
    <text evidence="4">The sequence shown here is derived from an EMBL/GenBank/DDBJ whole genome shotgun (WGS) entry which is preliminary data.</text>
</comment>
<dbReference type="Pfam" id="PF24883">
    <property type="entry name" value="NPHP3_N"/>
    <property type="match status" value="1"/>
</dbReference>
<evidence type="ECO:0000259" key="3">
    <source>
        <dbReference type="Pfam" id="PF24883"/>
    </source>
</evidence>
<dbReference type="Gene3D" id="3.40.50.300">
    <property type="entry name" value="P-loop containing nucleotide triphosphate hydrolases"/>
    <property type="match status" value="1"/>
</dbReference>
<feature type="compositionally biased region" description="Pro residues" evidence="2">
    <location>
        <begin position="57"/>
        <end position="77"/>
    </location>
</feature>
<dbReference type="PANTHER" id="PTHR10039:SF16">
    <property type="entry name" value="GPI INOSITOL-DEACYLASE"/>
    <property type="match status" value="1"/>
</dbReference>
<evidence type="ECO:0000256" key="1">
    <source>
        <dbReference type="ARBA" id="ARBA00022737"/>
    </source>
</evidence>
<reference evidence="4 5" key="1">
    <citation type="journal article" date="2020" name="ISME J.">
        <title>Uncovering the hidden diversity of litter-decomposition mechanisms in mushroom-forming fungi.</title>
        <authorList>
            <person name="Floudas D."/>
            <person name="Bentzer J."/>
            <person name="Ahren D."/>
            <person name="Johansson T."/>
            <person name="Persson P."/>
            <person name="Tunlid A."/>
        </authorList>
    </citation>
    <scope>NUCLEOTIDE SEQUENCE [LARGE SCALE GENOMIC DNA]</scope>
    <source>
        <strain evidence="4 5">CBS 146.42</strain>
    </source>
</reference>
<gene>
    <name evidence="4" type="ORF">D9756_009844</name>
</gene>
<keyword evidence="5" id="KW-1185">Reference proteome</keyword>
<dbReference type="InterPro" id="IPR056884">
    <property type="entry name" value="NPHP3-like_N"/>
</dbReference>
<feature type="domain" description="Nephrocystin 3-like N-terminal" evidence="3">
    <location>
        <begin position="166"/>
        <end position="319"/>
    </location>
</feature>
<dbReference type="InterPro" id="IPR027417">
    <property type="entry name" value="P-loop_NTPase"/>
</dbReference>
<dbReference type="PANTHER" id="PTHR10039">
    <property type="entry name" value="AMELOGENIN"/>
    <property type="match status" value="1"/>
</dbReference>
<dbReference type="AlphaFoldDB" id="A0A8H5CWD5"/>
<dbReference type="SUPFAM" id="SSF52540">
    <property type="entry name" value="P-loop containing nucleoside triphosphate hydrolases"/>
    <property type="match status" value="1"/>
</dbReference>